<dbReference type="GO" id="GO:0016787">
    <property type="term" value="F:hydrolase activity"/>
    <property type="evidence" value="ECO:0007669"/>
    <property type="project" value="UniProtKB-KW"/>
</dbReference>
<dbReference type="RefSeq" id="WP_071511136.1">
    <property type="nucleotide sequence ID" value="NZ_CP060015.1"/>
</dbReference>
<name>A0ABX3SV87_MYCMA</name>
<reference evidence="2 3" key="1">
    <citation type="submission" date="2017-02" db="EMBL/GenBank/DDBJ databases">
        <title>The new phylogeny of genus Mycobacterium.</title>
        <authorList>
            <person name="Tortoli E."/>
            <person name="Trovato A."/>
            <person name="Cirillo D.M."/>
        </authorList>
    </citation>
    <scope>NUCLEOTIDE SEQUENCE [LARGE SCALE GENOMIC DNA]</scope>
    <source>
        <strain evidence="2 3">IP1130001</strain>
    </source>
</reference>
<sequence>MTRSADELVTEFCKRWASPNPDEIASYFTEDAVYHNIPMAPVQGREAIREFISGFVAAFDGIDFNVHRQVSDGTLVMNERTDVMRRKGGGTIPLPVMGVFEVQDDRIVAWRDYFDMAAITGAFSQPSES</sequence>
<gene>
    <name evidence="2" type="ORF">BST29_05370</name>
</gene>
<feature type="domain" description="SnoaL-like" evidence="1">
    <location>
        <begin position="9"/>
        <end position="110"/>
    </location>
</feature>
<protein>
    <submittedName>
        <fullName evidence="2">Limonene-1,2-epoxide hydrolase</fullName>
    </submittedName>
</protein>
<evidence type="ECO:0000313" key="3">
    <source>
        <dbReference type="Proteomes" id="UP000243140"/>
    </source>
</evidence>
<organism evidence="2 3">
    <name type="scientific">Mycobacterium malmoense</name>
    <dbReference type="NCBI Taxonomy" id="1780"/>
    <lineage>
        <taxon>Bacteria</taxon>
        <taxon>Bacillati</taxon>
        <taxon>Actinomycetota</taxon>
        <taxon>Actinomycetes</taxon>
        <taxon>Mycobacteriales</taxon>
        <taxon>Mycobacteriaceae</taxon>
        <taxon>Mycobacterium</taxon>
    </lineage>
</organism>
<accession>A0ABX3SV87</accession>
<dbReference type="Proteomes" id="UP000243140">
    <property type="component" value="Unassembled WGS sequence"/>
</dbReference>
<comment type="caution">
    <text evidence="2">The sequence shown here is derived from an EMBL/GenBank/DDBJ whole genome shotgun (WGS) entry which is preliminary data.</text>
</comment>
<evidence type="ECO:0000313" key="2">
    <source>
        <dbReference type="EMBL" id="ORA84445.1"/>
    </source>
</evidence>
<evidence type="ECO:0000259" key="1">
    <source>
        <dbReference type="Pfam" id="PF12680"/>
    </source>
</evidence>
<proteinExistence type="predicted"/>
<dbReference type="Gene3D" id="3.10.450.50">
    <property type="match status" value="1"/>
</dbReference>
<keyword evidence="2" id="KW-0378">Hydrolase</keyword>
<dbReference type="SUPFAM" id="SSF54427">
    <property type="entry name" value="NTF2-like"/>
    <property type="match status" value="1"/>
</dbReference>
<dbReference type="InterPro" id="IPR037401">
    <property type="entry name" value="SnoaL-like"/>
</dbReference>
<dbReference type="EMBL" id="MVHV01000004">
    <property type="protein sequence ID" value="ORA84445.1"/>
    <property type="molecule type" value="Genomic_DNA"/>
</dbReference>
<dbReference type="InterPro" id="IPR032710">
    <property type="entry name" value="NTF2-like_dom_sf"/>
</dbReference>
<keyword evidence="3" id="KW-1185">Reference proteome</keyword>
<dbReference type="Pfam" id="PF12680">
    <property type="entry name" value="SnoaL_2"/>
    <property type="match status" value="1"/>
</dbReference>
<dbReference type="CDD" id="cd00531">
    <property type="entry name" value="NTF2_like"/>
    <property type="match status" value="1"/>
</dbReference>